<organism evidence="2 3">
    <name type="scientific">Candidatus Roizmanbacteria bacterium RIFCSPLOWO2_01_FULL_37_12</name>
    <dbReference type="NCBI Taxonomy" id="1802056"/>
    <lineage>
        <taxon>Bacteria</taxon>
        <taxon>Candidatus Roizmaniibacteriota</taxon>
    </lineage>
</organism>
<accession>A0A1F7IFS3</accession>
<dbReference type="Proteomes" id="UP000177698">
    <property type="component" value="Unassembled WGS sequence"/>
</dbReference>
<keyword evidence="1" id="KW-1133">Transmembrane helix</keyword>
<protein>
    <submittedName>
        <fullName evidence="2">Uncharacterized protein</fullName>
    </submittedName>
</protein>
<name>A0A1F7IFS3_9BACT</name>
<gene>
    <name evidence="2" type="ORF">A2954_04285</name>
</gene>
<feature type="transmembrane region" description="Helical" evidence="1">
    <location>
        <begin position="26"/>
        <end position="45"/>
    </location>
</feature>
<comment type="caution">
    <text evidence="2">The sequence shown here is derived from an EMBL/GenBank/DDBJ whole genome shotgun (WGS) entry which is preliminary data.</text>
</comment>
<dbReference type="AlphaFoldDB" id="A0A1F7IFS3"/>
<proteinExistence type="predicted"/>
<keyword evidence="1" id="KW-0472">Membrane</keyword>
<evidence type="ECO:0000313" key="3">
    <source>
        <dbReference type="Proteomes" id="UP000177698"/>
    </source>
</evidence>
<feature type="transmembrane region" description="Helical" evidence="1">
    <location>
        <begin position="167"/>
        <end position="187"/>
    </location>
</feature>
<keyword evidence="1" id="KW-0812">Transmembrane</keyword>
<feature type="transmembrane region" description="Helical" evidence="1">
    <location>
        <begin position="81"/>
        <end position="101"/>
    </location>
</feature>
<feature type="transmembrane region" description="Helical" evidence="1">
    <location>
        <begin position="199"/>
        <end position="220"/>
    </location>
</feature>
<dbReference type="EMBL" id="MGAG01000003">
    <property type="protein sequence ID" value="OGK42202.1"/>
    <property type="molecule type" value="Genomic_DNA"/>
</dbReference>
<feature type="transmembrane region" description="Helical" evidence="1">
    <location>
        <begin position="51"/>
        <end position="69"/>
    </location>
</feature>
<feature type="transmembrane region" description="Helical" evidence="1">
    <location>
        <begin position="107"/>
        <end position="128"/>
    </location>
</feature>
<feature type="transmembrane region" description="Helical" evidence="1">
    <location>
        <begin position="140"/>
        <end position="161"/>
    </location>
</feature>
<evidence type="ECO:0000313" key="2">
    <source>
        <dbReference type="EMBL" id="OGK42202.1"/>
    </source>
</evidence>
<reference evidence="2 3" key="1">
    <citation type="journal article" date="2016" name="Nat. Commun.">
        <title>Thousands of microbial genomes shed light on interconnected biogeochemical processes in an aquifer system.</title>
        <authorList>
            <person name="Anantharaman K."/>
            <person name="Brown C.T."/>
            <person name="Hug L.A."/>
            <person name="Sharon I."/>
            <person name="Castelle C.J."/>
            <person name="Probst A.J."/>
            <person name="Thomas B.C."/>
            <person name="Singh A."/>
            <person name="Wilkins M.J."/>
            <person name="Karaoz U."/>
            <person name="Brodie E.L."/>
            <person name="Williams K.H."/>
            <person name="Hubbard S.S."/>
            <person name="Banfield J.F."/>
        </authorList>
    </citation>
    <scope>NUCLEOTIDE SEQUENCE [LARGE SCALE GENOMIC DNA]</scope>
</reference>
<feature type="transmembrane region" description="Helical" evidence="1">
    <location>
        <begin position="226"/>
        <end position="243"/>
    </location>
</feature>
<feature type="transmembrane region" description="Helical" evidence="1">
    <location>
        <begin position="255"/>
        <end position="273"/>
    </location>
</feature>
<sequence>MFKKSSAMEKFSEFLQKKALKIEKRFRFVISALVMGSLMLLSTFFLFDKALIFLAVFLVFGYLFTYFSILEGVEGIEWFTLFLMPIILTVSFYFFYFLFPVRWLTRLPFMFLFGISFYAVLLCSNIFNVGVEKSLQLYRAAFSINFFYQAVVFFLFNNALFSFKLNFIINALAVFIIAVLLAFQLIWSVKLDLVIDKKTIAYAFLIGLLLSELALIGSFVPLKSTILALFLASSYYSLSGLIYSHLDQRLFKETVREFVSVWLIVLGLTILSIRW</sequence>
<evidence type="ECO:0000256" key="1">
    <source>
        <dbReference type="SAM" id="Phobius"/>
    </source>
</evidence>
<dbReference type="STRING" id="1802056.A2954_04285"/>